<gene>
    <name evidence="3" type="ORF">US58_C0009G0015</name>
</gene>
<dbReference type="GO" id="GO:0016757">
    <property type="term" value="F:glycosyltransferase activity"/>
    <property type="evidence" value="ECO:0007669"/>
    <property type="project" value="InterPro"/>
</dbReference>
<evidence type="ECO:0000259" key="2">
    <source>
        <dbReference type="Pfam" id="PF00534"/>
    </source>
</evidence>
<protein>
    <submittedName>
        <fullName evidence="3">Glycosyl transferase group 1</fullName>
    </submittedName>
</protein>
<dbReference type="PANTHER" id="PTHR46401">
    <property type="entry name" value="GLYCOSYLTRANSFERASE WBBK-RELATED"/>
    <property type="match status" value="1"/>
</dbReference>
<accession>A0A0G0HQP6</accession>
<feature type="domain" description="Glycosyl transferase family 1" evidence="2">
    <location>
        <begin position="182"/>
        <end position="351"/>
    </location>
</feature>
<name>A0A0G0HQP6_9BACT</name>
<organism evidence="3 4">
    <name type="scientific">Candidatus Magasanikbacteria bacterium GW2011_GWA2_37_8</name>
    <dbReference type="NCBI Taxonomy" id="1619036"/>
    <lineage>
        <taxon>Bacteria</taxon>
        <taxon>Candidatus Magasanikiibacteriota</taxon>
    </lineage>
</organism>
<evidence type="ECO:0000256" key="1">
    <source>
        <dbReference type="ARBA" id="ARBA00022679"/>
    </source>
</evidence>
<dbReference type="InterPro" id="IPR001296">
    <property type="entry name" value="Glyco_trans_1"/>
</dbReference>
<dbReference type="Pfam" id="PF00534">
    <property type="entry name" value="Glycos_transf_1"/>
    <property type="match status" value="1"/>
</dbReference>
<dbReference type="CDD" id="cd03809">
    <property type="entry name" value="GT4_MtfB-like"/>
    <property type="match status" value="1"/>
</dbReference>
<dbReference type="STRING" id="1619036.US58_C0009G0015"/>
<dbReference type="Proteomes" id="UP000034333">
    <property type="component" value="Unassembled WGS sequence"/>
</dbReference>
<dbReference type="PANTHER" id="PTHR46401:SF2">
    <property type="entry name" value="GLYCOSYLTRANSFERASE WBBK-RELATED"/>
    <property type="match status" value="1"/>
</dbReference>
<dbReference type="Gene3D" id="3.40.50.2000">
    <property type="entry name" value="Glycogen Phosphorylase B"/>
    <property type="match status" value="2"/>
</dbReference>
<dbReference type="AlphaFoldDB" id="A0A0G0HQP6"/>
<keyword evidence="1 3" id="KW-0808">Transferase</keyword>
<proteinExistence type="predicted"/>
<evidence type="ECO:0000313" key="3">
    <source>
        <dbReference type="EMBL" id="KKQ40945.1"/>
    </source>
</evidence>
<sequence>MIIGIDASHAFKLPRTGVEGVSWQIIQALKKQIPLSVRVILYCQKELPDDFGGVPNNWEVKILHWPLKKLWSQLRLAFELWRFPPDVYFSPGQLLPLFAPKNSIVYLHDSAFLVYPEAYNFWGRKYLEWMNRLIIKKAKLIITSTEFNKQELIKYYPCYKNIGDKVKVVPLAYDSEKFRNIKYEIRNYEPYIIYVGRLEEKKNTKRLVEAFGVLKEQLAINNEQVDDFSNLKLLLVGKNGVGYEEIEKTIQVSLYKSDIVQPGYVSDKDLPGLIRSAKLLVLPSLYEGFGLPVLEAFACGVPVVASNIVALQEVGGEAIEYVDPLEISDIVRGLKKILVNPGLRESMVKKGGERLGFFDWDKTATKIYGWMVK</sequence>
<dbReference type="EMBL" id="LBTN01000009">
    <property type="protein sequence ID" value="KKQ40945.1"/>
    <property type="molecule type" value="Genomic_DNA"/>
</dbReference>
<dbReference type="SUPFAM" id="SSF53756">
    <property type="entry name" value="UDP-Glycosyltransferase/glycogen phosphorylase"/>
    <property type="match status" value="1"/>
</dbReference>
<comment type="caution">
    <text evidence="3">The sequence shown here is derived from an EMBL/GenBank/DDBJ whole genome shotgun (WGS) entry which is preliminary data.</text>
</comment>
<dbReference type="GO" id="GO:0009103">
    <property type="term" value="P:lipopolysaccharide biosynthetic process"/>
    <property type="evidence" value="ECO:0007669"/>
    <property type="project" value="TreeGrafter"/>
</dbReference>
<evidence type="ECO:0000313" key="4">
    <source>
        <dbReference type="Proteomes" id="UP000034333"/>
    </source>
</evidence>
<reference evidence="3 4" key="1">
    <citation type="journal article" date="2015" name="Nature">
        <title>rRNA introns, odd ribosomes, and small enigmatic genomes across a large radiation of phyla.</title>
        <authorList>
            <person name="Brown C.T."/>
            <person name="Hug L.A."/>
            <person name="Thomas B.C."/>
            <person name="Sharon I."/>
            <person name="Castelle C.J."/>
            <person name="Singh A."/>
            <person name="Wilkins M.J."/>
            <person name="Williams K.H."/>
            <person name="Banfield J.F."/>
        </authorList>
    </citation>
    <scope>NUCLEOTIDE SEQUENCE [LARGE SCALE GENOMIC DNA]</scope>
</reference>